<reference evidence="2" key="1">
    <citation type="journal article" date="2015" name="PLoS ONE">
        <title>Updated Campylobacter jejuni Capsule PCR Multiplex Typing System and Its Application to Clinical Isolates from South and Southeast Asia.</title>
        <authorList>
            <person name="Poly F."/>
            <person name="Serichantalergs O."/>
            <person name="Kuroiwa J."/>
            <person name="Pootong P."/>
            <person name="Mason C."/>
            <person name="Guerry P."/>
            <person name="Parker C.T."/>
        </authorList>
    </citation>
    <scope>NUCLEOTIDE SEQUENCE</scope>
    <source>
        <strain evidence="2">RM3432</strain>
    </source>
</reference>
<dbReference type="InterPro" id="IPR019290">
    <property type="entry name" value="GlycosylTrfase-like_prok"/>
</dbReference>
<feature type="domain" description="Glycosyltransferase 2-like prokaryotic type" evidence="1">
    <location>
        <begin position="5"/>
        <end position="271"/>
    </location>
</feature>
<dbReference type="AlphaFoldDB" id="A0A0S2CFV0"/>
<dbReference type="GO" id="GO:0016740">
    <property type="term" value="F:transferase activity"/>
    <property type="evidence" value="ECO:0007669"/>
    <property type="project" value="UniProtKB-KW"/>
</dbReference>
<dbReference type="EMBL" id="KT893432">
    <property type="protein sequence ID" value="ALN44002.1"/>
    <property type="molecule type" value="Genomic_DNA"/>
</dbReference>
<dbReference type="SUPFAM" id="SSF53448">
    <property type="entry name" value="Nucleotide-diphospho-sugar transferases"/>
    <property type="match status" value="1"/>
</dbReference>
<protein>
    <submittedName>
        <fullName evidence="2">Putative glycosyltransferase involved in capsule biosynthesis</fullName>
    </submittedName>
</protein>
<accession>A0A0S2CFV0</accession>
<keyword evidence="2" id="KW-0808">Transferase</keyword>
<evidence type="ECO:0000313" key="2">
    <source>
        <dbReference type="EMBL" id="ALN44002.1"/>
    </source>
</evidence>
<organism evidence="2">
    <name type="scientific">Campylobacter jejuni subsp. jejuni</name>
    <dbReference type="NCBI Taxonomy" id="32022"/>
    <lineage>
        <taxon>Bacteria</taxon>
        <taxon>Pseudomonadati</taxon>
        <taxon>Campylobacterota</taxon>
        <taxon>Epsilonproteobacteria</taxon>
        <taxon>Campylobacterales</taxon>
        <taxon>Campylobacteraceae</taxon>
        <taxon>Campylobacter</taxon>
    </lineage>
</organism>
<dbReference type="InterPro" id="IPR029044">
    <property type="entry name" value="Nucleotide-diphossugar_trans"/>
</dbReference>
<gene>
    <name evidence="2" type="ORF">HS45.22</name>
</gene>
<name>A0A0S2CFV0_CAMJU</name>
<dbReference type="Pfam" id="PF10111">
    <property type="entry name" value="Glyco_tranf_2_2"/>
    <property type="match status" value="1"/>
</dbReference>
<sequence>MSKYSVIVPVDLDLRPFDILKKVKSILKRSSDEVEIVFGHNDRGSIFDKYLRKICAKKSNVKLVSGRFYAKLICQSLLRNMAVEQCSSEFIYLMDVDCLFDENLADYCIDELKNKEKPFVILPCLYLSRKGSRMVFKHNREEMFDKYIMFRRDLYLHLASPSANIFVRKIDYFNVGGFNEKFIGHGGEDFEFMIKLALYKNVIKPTKDLMVDKFYKAPLLSEGFRKYLSFNSLPYFFEKKIVFHIYHKRNKSHKYFKQYDKNSTLLQEEIKLKNILKEDSYSLLNFYEQLCKKYNVSTEKYAVLFDQHKIYLSKIEKIYLFIQRNWMI</sequence>
<proteinExistence type="predicted"/>
<dbReference type="Gene3D" id="3.90.550.10">
    <property type="entry name" value="Spore Coat Polysaccharide Biosynthesis Protein SpsA, Chain A"/>
    <property type="match status" value="1"/>
</dbReference>
<evidence type="ECO:0000259" key="1">
    <source>
        <dbReference type="Pfam" id="PF10111"/>
    </source>
</evidence>